<dbReference type="AlphaFoldDB" id="A0A9Q8TW50"/>
<evidence type="ECO:0000256" key="4">
    <source>
        <dbReference type="ARBA" id="ARBA00022692"/>
    </source>
</evidence>
<feature type="transmembrane region" description="Helical" evidence="11">
    <location>
        <begin position="557"/>
        <end position="576"/>
    </location>
</feature>
<evidence type="ECO:0000256" key="11">
    <source>
        <dbReference type="HAMAP-Rule" id="MF_01463"/>
    </source>
</evidence>
<evidence type="ECO:0000259" key="13">
    <source>
        <dbReference type="Pfam" id="PF13721"/>
    </source>
</evidence>
<keyword evidence="3 11" id="KW-1003">Cell membrane</keyword>
<dbReference type="Pfam" id="PF02355">
    <property type="entry name" value="SecD_SecF_C"/>
    <property type="match status" value="1"/>
</dbReference>
<feature type="domain" description="SecD export protein N-terminal TM" evidence="13">
    <location>
        <begin position="2"/>
        <end position="105"/>
    </location>
</feature>
<keyword evidence="5 11" id="KW-0653">Protein transport</keyword>
<evidence type="ECO:0000256" key="5">
    <source>
        <dbReference type="ARBA" id="ARBA00022927"/>
    </source>
</evidence>
<dbReference type="SUPFAM" id="SSF82866">
    <property type="entry name" value="Multidrug efflux transporter AcrB transmembrane domain"/>
    <property type="match status" value="1"/>
</dbReference>
<proteinExistence type="inferred from homology"/>
<dbReference type="InterPro" id="IPR027398">
    <property type="entry name" value="SecD-TM"/>
</dbReference>
<evidence type="ECO:0000256" key="6">
    <source>
        <dbReference type="ARBA" id="ARBA00022989"/>
    </source>
</evidence>
<feature type="transmembrane region" description="Helical" evidence="11">
    <location>
        <begin position="457"/>
        <end position="476"/>
    </location>
</feature>
<evidence type="ECO:0000313" key="17">
    <source>
        <dbReference type="Proteomes" id="UP001056209"/>
    </source>
</evidence>
<dbReference type="InterPro" id="IPR022813">
    <property type="entry name" value="SecD/SecF_arch_bac"/>
</dbReference>
<dbReference type="InterPro" id="IPR048634">
    <property type="entry name" value="SecD_SecF_C"/>
</dbReference>
<dbReference type="GO" id="GO:0015450">
    <property type="term" value="F:protein-transporting ATPase activity"/>
    <property type="evidence" value="ECO:0007669"/>
    <property type="project" value="InterPro"/>
</dbReference>
<gene>
    <name evidence="11 16" type="primary">secD</name>
    <name evidence="16" type="ORF">M9393_02070</name>
</gene>
<dbReference type="InterPro" id="IPR005791">
    <property type="entry name" value="SecD"/>
</dbReference>
<organism evidence="16 17">
    <name type="scientific">Candidatus Blochmannia vicinus</name>
    <name type="common">nom. nud.</name>
    <dbReference type="NCBI Taxonomy" id="251540"/>
    <lineage>
        <taxon>Bacteria</taxon>
        <taxon>Pseudomonadati</taxon>
        <taxon>Pseudomonadota</taxon>
        <taxon>Gammaproteobacteria</taxon>
        <taxon>Enterobacterales</taxon>
        <taxon>Enterobacteriaceae</taxon>
        <taxon>ant endosymbionts</taxon>
        <taxon>Candidatus Blochmanniella</taxon>
    </lineage>
</organism>
<evidence type="ECO:0000256" key="10">
    <source>
        <dbReference type="ARBA" id="ARBA00068220"/>
    </source>
</evidence>
<keyword evidence="4 11" id="KW-0812">Transmembrane</keyword>
<dbReference type="FunFam" id="1.20.1640.10:FF:000004">
    <property type="entry name" value="Protein translocase subunit SecD"/>
    <property type="match status" value="1"/>
</dbReference>
<dbReference type="EMBL" id="CP097753">
    <property type="protein sequence ID" value="URJ27962.1"/>
    <property type="molecule type" value="Genomic_DNA"/>
</dbReference>
<feature type="domain" description="Protein translocase subunit SecDF P1" evidence="14">
    <location>
        <begin position="231"/>
        <end position="289"/>
    </location>
</feature>
<evidence type="ECO:0000256" key="8">
    <source>
        <dbReference type="ARBA" id="ARBA00023136"/>
    </source>
</evidence>
<protein>
    <recommendedName>
        <fullName evidence="10 11">Protein translocase subunit SecD</fullName>
    </recommendedName>
</protein>
<evidence type="ECO:0000259" key="12">
    <source>
        <dbReference type="Pfam" id="PF02355"/>
    </source>
</evidence>
<dbReference type="FunFam" id="3.30.1360.200:FF:000001">
    <property type="entry name" value="Protein translocase subunit SecD"/>
    <property type="match status" value="1"/>
</dbReference>
<dbReference type="Gene3D" id="1.20.1640.10">
    <property type="entry name" value="Multidrug efflux transporter AcrB transmembrane domain"/>
    <property type="match status" value="1"/>
</dbReference>
<dbReference type="RefSeq" id="WP_250248355.1">
    <property type="nucleotide sequence ID" value="NZ_CP097753.1"/>
</dbReference>
<dbReference type="InterPro" id="IPR054384">
    <property type="entry name" value="SecDF_P1_head"/>
</dbReference>
<dbReference type="Pfam" id="PF21760">
    <property type="entry name" value="SecD_1st"/>
    <property type="match status" value="1"/>
</dbReference>
<keyword evidence="8 11" id="KW-0472">Membrane</keyword>
<comment type="subunit">
    <text evidence="11">Forms a complex with SecF. Part of the essential Sec protein translocation apparatus which comprises SecA, SecYEG and auxiliary proteins SecDF-YajC and YidC.</text>
</comment>
<comment type="subcellular location">
    <subcellularLocation>
        <location evidence="1 11">Cell membrane</location>
        <topology evidence="1 11">Multi-pass membrane protein</topology>
    </subcellularLocation>
</comment>
<reference evidence="16" key="1">
    <citation type="submission" date="2022-05" db="EMBL/GenBank/DDBJ databases">
        <title>Impact of host demography and evolutionary history on endosymbiont molecular evolution: a test in carpenter ants (Genus Camponotus) and their Blochmannia endosymbionts.</title>
        <authorList>
            <person name="Manthey J.D."/>
            <person name="Giron J.C."/>
            <person name="Hruska J.P."/>
        </authorList>
    </citation>
    <scope>NUCLEOTIDE SEQUENCE</scope>
    <source>
        <strain evidence="16">C-039</strain>
    </source>
</reference>
<dbReference type="HAMAP" id="MF_01463_B">
    <property type="entry name" value="SecD_B"/>
    <property type="match status" value="1"/>
</dbReference>
<accession>A0A9Q8TW50</accession>
<feature type="transmembrane region" description="Helical" evidence="11">
    <location>
        <begin position="481"/>
        <end position="501"/>
    </location>
</feature>
<dbReference type="GO" id="GO:0043952">
    <property type="term" value="P:protein transport by the Sec complex"/>
    <property type="evidence" value="ECO:0007669"/>
    <property type="project" value="UniProtKB-UniRule"/>
</dbReference>
<dbReference type="Pfam" id="PF22599">
    <property type="entry name" value="SecDF_P1_head"/>
    <property type="match status" value="1"/>
</dbReference>
<feature type="transmembrane region" description="Helical" evidence="11">
    <location>
        <begin position="507"/>
        <end position="528"/>
    </location>
</feature>
<dbReference type="InterPro" id="IPR055344">
    <property type="entry name" value="SecD_SecF_C_bact"/>
</dbReference>
<comment type="similarity">
    <text evidence="9 11">Belongs to the SecD/SecF family. SecD subfamily.</text>
</comment>
<evidence type="ECO:0000259" key="14">
    <source>
        <dbReference type="Pfam" id="PF21760"/>
    </source>
</evidence>
<feature type="domain" description="SecDF P1 head subdomain" evidence="15">
    <location>
        <begin position="314"/>
        <end position="434"/>
    </location>
</feature>
<dbReference type="PANTHER" id="PTHR30081">
    <property type="entry name" value="PROTEIN-EXPORT MEMBRANE PROTEIN SEC"/>
    <property type="match status" value="1"/>
</dbReference>
<keyword evidence="6 11" id="KW-1133">Transmembrane helix</keyword>
<feature type="transmembrane region" description="Helical" evidence="11">
    <location>
        <begin position="582"/>
        <end position="609"/>
    </location>
</feature>
<feature type="transmembrane region" description="Helical" evidence="11">
    <location>
        <begin position="7"/>
        <end position="29"/>
    </location>
</feature>
<dbReference type="Gene3D" id="3.30.1360.200">
    <property type="match status" value="1"/>
</dbReference>
<keyword evidence="7 11" id="KW-0811">Translocation</keyword>
<sequence length="619" mass="69865">MLNHYSLWKYLAITLVFATGIIYTLPSLYGNKPAIYLTQYIAEKNHQALNNILLSQIKKILENEGITNKSISLHTNKILIQFFYEKDQLKAYQKLSTIFTNKYQVFLCTTPAAPHWLSVIKAKPIKLGLDLCGGIYFVIHVNTEIILNKLQEQYIDTLKATLFEKKIPYIKMYKIKNHGIEINFKNSNFRNKAIVPLSEINHDLVIRRVEENKLELIFSERKKYEICEHAVQQNSTILYHRIRQLGITEPLIQRHGIDHIIIELPGIQDIKKVKKILSTTASLEFRLVNSTISDFEINNNLIPEDSEIKLTNNGYLVPLYKKIILSGNFIVHSNTSLDEYNRPQVNITLDKIGSTIISNFTKNNIGKTIATLFVEYKDSGEIDSKGHPLLIKYEKIVNIATIQSQLSNSFRIVGINNLSEARHLSLLLRMGTLTTPIHIEEERILGPMLGKQNITQGLTACTLGVLTSICFMILWYHYFGLIASIALIANLILMISTMSIIPDMVLTMPSIAGIILTLSVAVDANVLINERIKEELKQGKPVQYAIHTGYRKAFTSIVDANITTIITSVILYLIGIGPIKGFAITTIIGVGTSMFTSIIGTRAVVNLVYGKKHINKLSI</sequence>
<evidence type="ECO:0000256" key="9">
    <source>
        <dbReference type="ARBA" id="ARBA00060774"/>
    </source>
</evidence>
<evidence type="ECO:0000256" key="1">
    <source>
        <dbReference type="ARBA" id="ARBA00004651"/>
    </source>
</evidence>
<feature type="domain" description="Protein export membrane protein SecD/SecF C-terminal" evidence="12">
    <location>
        <begin position="437"/>
        <end position="604"/>
    </location>
</feature>
<dbReference type="Pfam" id="PF13721">
    <property type="entry name" value="SecD-TM1"/>
    <property type="match status" value="1"/>
</dbReference>
<keyword evidence="2 11" id="KW-0813">Transport</keyword>
<dbReference type="InterPro" id="IPR048631">
    <property type="entry name" value="SecD_1st"/>
</dbReference>
<dbReference type="GO" id="GO:0005886">
    <property type="term" value="C:plasma membrane"/>
    <property type="evidence" value="ECO:0007669"/>
    <property type="project" value="UniProtKB-SubCell"/>
</dbReference>
<dbReference type="Proteomes" id="UP001056209">
    <property type="component" value="Chromosome"/>
</dbReference>
<evidence type="ECO:0000313" key="16">
    <source>
        <dbReference type="EMBL" id="URJ27962.1"/>
    </source>
</evidence>
<dbReference type="NCBIfam" id="TIGR00916">
    <property type="entry name" value="2A0604s01"/>
    <property type="match status" value="1"/>
</dbReference>
<comment type="function">
    <text evidence="11">Part of the Sec protein translocase complex. Interacts with the SecYEG preprotein conducting channel. SecDF uses the proton motive force (PMF) to complete protein translocation after the ATP-dependent function of SecA.</text>
</comment>
<evidence type="ECO:0000259" key="15">
    <source>
        <dbReference type="Pfam" id="PF22599"/>
    </source>
</evidence>
<dbReference type="Gene3D" id="3.30.70.3400">
    <property type="match status" value="1"/>
</dbReference>
<dbReference type="GO" id="GO:0006605">
    <property type="term" value="P:protein targeting"/>
    <property type="evidence" value="ECO:0007669"/>
    <property type="project" value="UniProtKB-UniRule"/>
</dbReference>
<evidence type="ECO:0000256" key="7">
    <source>
        <dbReference type="ARBA" id="ARBA00023010"/>
    </source>
</evidence>
<dbReference type="GO" id="GO:0065002">
    <property type="term" value="P:intracellular protein transmembrane transport"/>
    <property type="evidence" value="ECO:0007669"/>
    <property type="project" value="UniProtKB-UniRule"/>
</dbReference>
<dbReference type="NCBIfam" id="TIGR01129">
    <property type="entry name" value="secD"/>
    <property type="match status" value="1"/>
</dbReference>
<evidence type="ECO:0000256" key="2">
    <source>
        <dbReference type="ARBA" id="ARBA00022448"/>
    </source>
</evidence>
<name>A0A9Q8TW50_9ENTR</name>
<evidence type="ECO:0000256" key="3">
    <source>
        <dbReference type="ARBA" id="ARBA00022475"/>
    </source>
</evidence>
<dbReference type="PANTHER" id="PTHR30081:SF1">
    <property type="entry name" value="PROTEIN TRANSLOCASE SUBUNIT SECD"/>
    <property type="match status" value="1"/>
</dbReference>